<dbReference type="EMBL" id="JACXVP010000006">
    <property type="protein sequence ID" value="KAG5600222.1"/>
    <property type="molecule type" value="Genomic_DNA"/>
</dbReference>
<reference evidence="1 2" key="1">
    <citation type="submission" date="2020-09" db="EMBL/GenBank/DDBJ databases">
        <title>De no assembly of potato wild relative species, Solanum commersonii.</title>
        <authorList>
            <person name="Cho K."/>
        </authorList>
    </citation>
    <scope>NUCLEOTIDE SEQUENCE [LARGE SCALE GENOMIC DNA]</scope>
    <source>
        <strain evidence="1">LZ3.2</strain>
        <tissue evidence="1">Leaf</tissue>
    </source>
</reference>
<keyword evidence="2" id="KW-1185">Reference proteome</keyword>
<gene>
    <name evidence="1" type="ORF">H5410_031592</name>
</gene>
<dbReference type="AlphaFoldDB" id="A0A9J5YMT8"/>
<accession>A0A9J5YMT8</accession>
<evidence type="ECO:0000313" key="1">
    <source>
        <dbReference type="EMBL" id="KAG5600222.1"/>
    </source>
</evidence>
<feature type="non-terminal residue" evidence="1">
    <location>
        <position position="82"/>
    </location>
</feature>
<proteinExistence type="predicted"/>
<name>A0A9J5YMT8_SOLCO</name>
<organism evidence="1 2">
    <name type="scientific">Solanum commersonii</name>
    <name type="common">Commerson's wild potato</name>
    <name type="synonym">Commerson's nightshade</name>
    <dbReference type="NCBI Taxonomy" id="4109"/>
    <lineage>
        <taxon>Eukaryota</taxon>
        <taxon>Viridiplantae</taxon>
        <taxon>Streptophyta</taxon>
        <taxon>Embryophyta</taxon>
        <taxon>Tracheophyta</taxon>
        <taxon>Spermatophyta</taxon>
        <taxon>Magnoliopsida</taxon>
        <taxon>eudicotyledons</taxon>
        <taxon>Gunneridae</taxon>
        <taxon>Pentapetalae</taxon>
        <taxon>asterids</taxon>
        <taxon>lamiids</taxon>
        <taxon>Solanales</taxon>
        <taxon>Solanaceae</taxon>
        <taxon>Solanoideae</taxon>
        <taxon>Solaneae</taxon>
        <taxon>Solanum</taxon>
    </lineage>
</organism>
<comment type="caution">
    <text evidence="1">The sequence shown here is derived from an EMBL/GenBank/DDBJ whole genome shotgun (WGS) entry which is preliminary data.</text>
</comment>
<sequence length="82" mass="9402">MQRSIMYSKIQVVTHHYLRFSCSQYLLLVQVQAHQNVSKCPHIKNDSIFTHRDLPLVSNRSSVRLTQDKNGLSKACNGAECK</sequence>
<dbReference type="Proteomes" id="UP000824120">
    <property type="component" value="Chromosome 6"/>
</dbReference>
<evidence type="ECO:0000313" key="2">
    <source>
        <dbReference type="Proteomes" id="UP000824120"/>
    </source>
</evidence>
<protein>
    <submittedName>
        <fullName evidence="1">Uncharacterized protein</fullName>
    </submittedName>
</protein>